<dbReference type="Gene3D" id="3.40.390.10">
    <property type="entry name" value="Collagenase (Catalytic Domain)"/>
    <property type="match status" value="2"/>
</dbReference>
<reference evidence="11" key="1">
    <citation type="submission" date="2022-11" db="EMBL/GenBank/DDBJ databases">
        <title>Chromosome-level genome of Pogonophryne albipinna.</title>
        <authorList>
            <person name="Jo E."/>
        </authorList>
    </citation>
    <scope>NUCLEOTIDE SEQUENCE</scope>
    <source>
        <strain evidence="11">SGF0006</strain>
        <tissue evidence="11">Muscle</tissue>
    </source>
</reference>
<dbReference type="GO" id="GO:0046872">
    <property type="term" value="F:metal ion binding"/>
    <property type="evidence" value="ECO:0007669"/>
    <property type="project" value="UniProtKB-KW"/>
</dbReference>
<dbReference type="AlphaFoldDB" id="A0AAD6BD99"/>
<evidence type="ECO:0000256" key="8">
    <source>
        <dbReference type="ARBA" id="ARBA00024316"/>
    </source>
</evidence>
<dbReference type="PANTHER" id="PTHR32205">
    <property type="entry name" value="ARCHAEMETZINCIN-2-RELATED"/>
    <property type="match status" value="1"/>
</dbReference>
<dbReference type="PANTHER" id="PTHR32205:SF5">
    <property type="entry name" value="ARCHAEMETZINCIN-2"/>
    <property type="match status" value="1"/>
</dbReference>
<gene>
    <name evidence="11" type="ORF">JOQ06_027068</name>
</gene>
<proteinExistence type="inferred from homology"/>
<evidence type="ECO:0000256" key="5">
    <source>
        <dbReference type="ARBA" id="ARBA00022801"/>
    </source>
</evidence>
<accession>A0AAD6BD99</accession>
<comment type="similarity">
    <text evidence="2">Belongs to the peptidase M54 family.</text>
</comment>
<dbReference type="InterPro" id="IPR012962">
    <property type="entry name" value="Pept_M54_archaemetzincn"/>
</dbReference>
<sequence length="279" mass="31625">MMCVSSDLSLLPQVPSAYASVVEQTAKANQLTTMNSRLRLHSDSDWISAHPVEHQDFESFYRDPSRKTPNASHNTIYIQTIGSFGEAGAQTDQCVEWLREYCQAFFYGLSVKLLPAVTVAETKCSFRVNSDSHNLQILTDDLLQFLRSRKPADAFCIVGITMIDLYPKDSWNFVFGQASLSNGMGVFSFSRSAPVQGSNHLEESDRRPLDFCPVCLRKLQVAIGFKIADRYKALVHWMEVDQTPEESSTCQSLLHFPKPTEAFQTSRLWLHRCLDILRE</sequence>
<evidence type="ECO:0000256" key="7">
    <source>
        <dbReference type="ARBA" id="ARBA00023049"/>
    </source>
</evidence>
<protein>
    <recommendedName>
        <fullName evidence="9">Archaemetzincin-2</fullName>
    </recommendedName>
    <alternativeName>
        <fullName evidence="10">Archeobacterial metalloproteinase-like protein 2</fullName>
    </alternativeName>
</protein>
<keyword evidence="12" id="KW-1185">Reference proteome</keyword>
<dbReference type="EMBL" id="JAPTMU010000007">
    <property type="protein sequence ID" value="KAJ4940776.1"/>
    <property type="molecule type" value="Genomic_DNA"/>
</dbReference>
<comment type="caution">
    <text evidence="11">The sequence shown here is derived from an EMBL/GenBank/DDBJ whole genome shotgun (WGS) entry which is preliminary data.</text>
</comment>
<dbReference type="GO" id="GO:0008237">
    <property type="term" value="F:metallopeptidase activity"/>
    <property type="evidence" value="ECO:0007669"/>
    <property type="project" value="UniProtKB-KW"/>
</dbReference>
<evidence type="ECO:0000256" key="2">
    <source>
        <dbReference type="ARBA" id="ARBA00006954"/>
    </source>
</evidence>
<comment type="cofactor">
    <cofactor evidence="1">
        <name>Zn(2+)</name>
        <dbReference type="ChEBI" id="CHEBI:29105"/>
    </cofactor>
</comment>
<evidence type="ECO:0000256" key="4">
    <source>
        <dbReference type="ARBA" id="ARBA00022723"/>
    </source>
</evidence>
<name>A0AAD6BD99_9TELE</name>
<evidence type="ECO:0000313" key="11">
    <source>
        <dbReference type="EMBL" id="KAJ4940776.1"/>
    </source>
</evidence>
<evidence type="ECO:0000256" key="1">
    <source>
        <dbReference type="ARBA" id="ARBA00001947"/>
    </source>
</evidence>
<dbReference type="GO" id="GO:0006508">
    <property type="term" value="P:proteolysis"/>
    <property type="evidence" value="ECO:0007669"/>
    <property type="project" value="UniProtKB-KW"/>
</dbReference>
<keyword evidence="3" id="KW-0645">Protease</keyword>
<keyword evidence="4" id="KW-0479">Metal-binding</keyword>
<dbReference type="Proteomes" id="UP001219934">
    <property type="component" value="Unassembled WGS sequence"/>
</dbReference>
<comment type="function">
    <text evidence="8">Probable zinc metalloprotease.</text>
</comment>
<dbReference type="InterPro" id="IPR024079">
    <property type="entry name" value="MetalloPept_cat_dom_sf"/>
</dbReference>
<dbReference type="CDD" id="cd11375">
    <property type="entry name" value="Peptidase_M54"/>
    <property type="match status" value="1"/>
</dbReference>
<keyword evidence="6" id="KW-0862">Zinc</keyword>
<dbReference type="InterPro" id="IPR052009">
    <property type="entry name" value="Archaemetzincin"/>
</dbReference>
<organism evidence="11 12">
    <name type="scientific">Pogonophryne albipinna</name>
    <dbReference type="NCBI Taxonomy" id="1090488"/>
    <lineage>
        <taxon>Eukaryota</taxon>
        <taxon>Metazoa</taxon>
        <taxon>Chordata</taxon>
        <taxon>Craniata</taxon>
        <taxon>Vertebrata</taxon>
        <taxon>Euteleostomi</taxon>
        <taxon>Actinopterygii</taxon>
        <taxon>Neopterygii</taxon>
        <taxon>Teleostei</taxon>
        <taxon>Neoteleostei</taxon>
        <taxon>Acanthomorphata</taxon>
        <taxon>Eupercaria</taxon>
        <taxon>Perciformes</taxon>
        <taxon>Notothenioidei</taxon>
        <taxon>Pogonophryne</taxon>
    </lineage>
</organism>
<evidence type="ECO:0000256" key="6">
    <source>
        <dbReference type="ARBA" id="ARBA00022833"/>
    </source>
</evidence>
<evidence type="ECO:0000313" key="12">
    <source>
        <dbReference type="Proteomes" id="UP001219934"/>
    </source>
</evidence>
<evidence type="ECO:0000256" key="3">
    <source>
        <dbReference type="ARBA" id="ARBA00022670"/>
    </source>
</evidence>
<evidence type="ECO:0000256" key="9">
    <source>
        <dbReference type="ARBA" id="ARBA00040634"/>
    </source>
</evidence>
<evidence type="ECO:0000256" key="10">
    <source>
        <dbReference type="ARBA" id="ARBA00043240"/>
    </source>
</evidence>
<keyword evidence="5" id="KW-0378">Hydrolase</keyword>
<keyword evidence="7" id="KW-0482">Metalloprotease</keyword>